<feature type="domain" description="VTT" evidence="2">
    <location>
        <begin position="38"/>
        <end position="158"/>
    </location>
</feature>
<evidence type="ECO:0000259" key="2">
    <source>
        <dbReference type="Pfam" id="PF09335"/>
    </source>
</evidence>
<accession>A0A5C8KYR4</accession>
<gene>
    <name evidence="3" type="ORF">FU658_02525</name>
</gene>
<dbReference type="InterPro" id="IPR051311">
    <property type="entry name" value="DedA_domain"/>
</dbReference>
<dbReference type="PANTHER" id="PTHR42709">
    <property type="entry name" value="ALKALINE PHOSPHATASE LIKE PROTEIN"/>
    <property type="match status" value="1"/>
</dbReference>
<reference evidence="3 4" key="1">
    <citation type="submission" date="2019-08" db="EMBL/GenBank/DDBJ databases">
        <authorList>
            <person name="Karlyshev A.V."/>
        </authorList>
    </citation>
    <scope>NUCLEOTIDE SEQUENCE [LARGE SCALE GENOMIC DNA]</scope>
    <source>
        <strain evidence="3 4">Alg18-2.2</strain>
    </source>
</reference>
<dbReference type="RefSeq" id="WP_147890630.1">
    <property type="nucleotide sequence ID" value="NZ_VRTS01000001.1"/>
</dbReference>
<dbReference type="InterPro" id="IPR032816">
    <property type="entry name" value="VTT_dom"/>
</dbReference>
<organism evidence="3 4">
    <name type="scientific">Alkalisalibacterium limincola</name>
    <dbReference type="NCBI Taxonomy" id="2699169"/>
    <lineage>
        <taxon>Bacteria</taxon>
        <taxon>Pseudomonadati</taxon>
        <taxon>Pseudomonadota</taxon>
        <taxon>Gammaproteobacteria</taxon>
        <taxon>Lysobacterales</taxon>
        <taxon>Lysobacteraceae</taxon>
        <taxon>Alkalisalibacterium</taxon>
    </lineage>
</organism>
<comment type="caution">
    <text evidence="3">The sequence shown here is derived from an EMBL/GenBank/DDBJ whole genome shotgun (WGS) entry which is preliminary data.</text>
</comment>
<dbReference type="Pfam" id="PF09335">
    <property type="entry name" value="VTT_dom"/>
    <property type="match status" value="1"/>
</dbReference>
<keyword evidence="1" id="KW-1133">Transmembrane helix</keyword>
<evidence type="ECO:0000313" key="3">
    <source>
        <dbReference type="EMBL" id="TXK65957.1"/>
    </source>
</evidence>
<dbReference type="OrthoDB" id="9810270at2"/>
<proteinExistence type="predicted"/>
<keyword evidence="4" id="KW-1185">Reference proteome</keyword>
<protein>
    <submittedName>
        <fullName evidence="3">DedA family protein</fullName>
    </submittedName>
</protein>
<evidence type="ECO:0000256" key="1">
    <source>
        <dbReference type="SAM" id="Phobius"/>
    </source>
</evidence>
<feature type="transmembrane region" description="Helical" evidence="1">
    <location>
        <begin position="133"/>
        <end position="159"/>
    </location>
</feature>
<dbReference type="PANTHER" id="PTHR42709:SF11">
    <property type="entry name" value="DEDA FAMILY PROTEIN"/>
    <property type="match status" value="1"/>
</dbReference>
<keyword evidence="1" id="KW-0472">Membrane</keyword>
<keyword evidence="1" id="KW-0812">Transmembrane</keyword>
<feature type="transmembrane region" description="Helical" evidence="1">
    <location>
        <begin position="171"/>
        <end position="190"/>
    </location>
</feature>
<sequence length="193" mass="21278">MKIFGPIYDRCLRLAAHRHAPAYLAGVSASESVIFPVPPDVMLAPMALAQPKKWWRFALICTVASVLGGLLGYALGSLALEAVWPWIERAGKVETFHEIQELFTRYGFWIIFVAGFTPIPYKVFTVAAGAAGIGLVPFTLGSLVGRGMRYFLVAGLVAFGGERLERLIRRYVEWLGWGVAVAVLLALVWLEVR</sequence>
<name>A0A5C8KYR4_9GAMM</name>
<evidence type="ECO:0000313" key="4">
    <source>
        <dbReference type="Proteomes" id="UP000321248"/>
    </source>
</evidence>
<dbReference type="GO" id="GO:0005886">
    <property type="term" value="C:plasma membrane"/>
    <property type="evidence" value="ECO:0007669"/>
    <property type="project" value="UniProtKB-ARBA"/>
</dbReference>
<feature type="transmembrane region" description="Helical" evidence="1">
    <location>
        <begin position="57"/>
        <end position="83"/>
    </location>
</feature>
<dbReference type="EMBL" id="VRTS01000001">
    <property type="protein sequence ID" value="TXK65957.1"/>
    <property type="molecule type" value="Genomic_DNA"/>
</dbReference>
<dbReference type="Proteomes" id="UP000321248">
    <property type="component" value="Unassembled WGS sequence"/>
</dbReference>
<dbReference type="AlphaFoldDB" id="A0A5C8KYR4"/>